<protein>
    <recommendedName>
        <fullName evidence="9">Lipoprotein signal peptidase</fullName>
        <ecNumber evidence="9">3.4.23.36</ecNumber>
    </recommendedName>
    <alternativeName>
        <fullName evidence="9">Prolipoprotein signal peptidase</fullName>
    </alternativeName>
    <alternativeName>
        <fullName evidence="9">Signal peptidase II</fullName>
        <shortName evidence="9">SPase II</shortName>
    </alternativeName>
</protein>
<dbReference type="InterPro" id="IPR001872">
    <property type="entry name" value="Peptidase_A8"/>
</dbReference>
<evidence type="ECO:0000256" key="11">
    <source>
        <dbReference type="RuleBase" id="RU004181"/>
    </source>
</evidence>
<evidence type="ECO:0000256" key="4">
    <source>
        <dbReference type="ARBA" id="ARBA00022692"/>
    </source>
</evidence>
<keyword evidence="4 9" id="KW-0812">Transmembrane</keyword>
<gene>
    <name evidence="9" type="primary">lspA</name>
    <name evidence="12" type="ORF">ASU35_07240</name>
</gene>
<evidence type="ECO:0000256" key="2">
    <source>
        <dbReference type="ARBA" id="ARBA00022475"/>
    </source>
</evidence>
<dbReference type="GO" id="GO:0005886">
    <property type="term" value="C:plasma membrane"/>
    <property type="evidence" value="ECO:0007669"/>
    <property type="project" value="UniProtKB-SubCell"/>
</dbReference>
<dbReference type="Proteomes" id="UP000054874">
    <property type="component" value="Unassembled WGS sequence"/>
</dbReference>
<evidence type="ECO:0000256" key="7">
    <source>
        <dbReference type="ARBA" id="ARBA00022989"/>
    </source>
</evidence>
<dbReference type="UniPathway" id="UPA00665"/>
<keyword evidence="3 9" id="KW-0645">Protease</keyword>
<feature type="transmembrane region" description="Helical" evidence="9">
    <location>
        <begin position="62"/>
        <end position="82"/>
    </location>
</feature>
<comment type="pathway">
    <text evidence="9">Protein modification; lipoprotein biosynthesis (signal peptide cleavage).</text>
</comment>
<keyword evidence="5 9" id="KW-0064">Aspartyl protease</keyword>
<feature type="active site" evidence="9">
    <location>
        <position position="133"/>
    </location>
</feature>
<evidence type="ECO:0000256" key="8">
    <source>
        <dbReference type="ARBA" id="ARBA00023136"/>
    </source>
</evidence>
<dbReference type="RefSeq" id="WP_058351818.1">
    <property type="nucleotide sequence ID" value="NZ_CABMMD010000068.1"/>
</dbReference>
<proteinExistence type="inferred from homology"/>
<dbReference type="GO" id="GO:0004190">
    <property type="term" value="F:aspartic-type endopeptidase activity"/>
    <property type="evidence" value="ECO:0007669"/>
    <property type="project" value="UniProtKB-UniRule"/>
</dbReference>
<dbReference type="PANTHER" id="PTHR33695:SF1">
    <property type="entry name" value="LIPOPROTEIN SIGNAL PEPTIDASE"/>
    <property type="match status" value="1"/>
</dbReference>
<evidence type="ECO:0000256" key="6">
    <source>
        <dbReference type="ARBA" id="ARBA00022801"/>
    </source>
</evidence>
<feature type="transmembrane region" description="Helical" evidence="9">
    <location>
        <begin position="128"/>
        <end position="151"/>
    </location>
</feature>
<dbReference type="EMBL" id="LNAM01000068">
    <property type="protein sequence ID" value="KSV59926.1"/>
    <property type="molecule type" value="Genomic_DNA"/>
</dbReference>
<dbReference type="GO" id="GO:0006508">
    <property type="term" value="P:proteolysis"/>
    <property type="evidence" value="ECO:0007669"/>
    <property type="project" value="UniProtKB-KW"/>
</dbReference>
<comment type="caution">
    <text evidence="9">Lacks conserved residue(s) required for the propagation of feature annotation.</text>
</comment>
<evidence type="ECO:0000256" key="1">
    <source>
        <dbReference type="ARBA" id="ARBA00006139"/>
    </source>
</evidence>
<keyword evidence="8 9" id="KW-0472">Membrane</keyword>
<dbReference type="Pfam" id="PF01252">
    <property type="entry name" value="Peptidase_A8"/>
    <property type="match status" value="1"/>
</dbReference>
<keyword evidence="6 9" id="KW-0378">Hydrolase</keyword>
<dbReference type="NCBIfam" id="TIGR00077">
    <property type="entry name" value="lspA"/>
    <property type="match status" value="1"/>
</dbReference>
<evidence type="ECO:0000256" key="5">
    <source>
        <dbReference type="ARBA" id="ARBA00022750"/>
    </source>
</evidence>
<comment type="caution">
    <text evidence="12">The sequence shown here is derived from an EMBL/GenBank/DDBJ whole genome shotgun (WGS) entry which is preliminary data.</text>
</comment>
<dbReference type="STRING" id="290052.ASU35_07240"/>
<reference evidence="12 13" key="1">
    <citation type="submission" date="2015-11" db="EMBL/GenBank/DDBJ databases">
        <title>Butyribacter intestini gen. nov., sp. nov., a butyric acid-producing bacterium of the family Lachnospiraceae isolated from the human faeces.</title>
        <authorList>
            <person name="Zou Y."/>
            <person name="Xue W."/>
            <person name="Luo G."/>
            <person name="Lv M."/>
        </authorList>
    </citation>
    <scope>NUCLEOTIDE SEQUENCE [LARGE SCALE GENOMIC DNA]</scope>
    <source>
        <strain evidence="12 13">ACET-33324</strain>
    </source>
</reference>
<dbReference type="PANTHER" id="PTHR33695">
    <property type="entry name" value="LIPOPROTEIN SIGNAL PEPTIDASE"/>
    <property type="match status" value="1"/>
</dbReference>
<comment type="function">
    <text evidence="9 10">This protein specifically catalyzes the removal of signal peptides from prolipoproteins.</text>
</comment>
<comment type="subcellular location">
    <subcellularLocation>
        <location evidence="9">Cell membrane</location>
        <topology evidence="9">Multi-pass membrane protein</topology>
    </subcellularLocation>
</comment>
<comment type="similarity">
    <text evidence="1 9 11">Belongs to the peptidase A8 family.</text>
</comment>
<comment type="catalytic activity">
    <reaction evidence="9 10">
        <text>Release of signal peptides from bacterial membrane prolipoproteins. Hydrolyzes -Xaa-Yaa-Zaa-|-(S,diacylglyceryl)Cys-, in which Xaa is hydrophobic (preferably Leu), and Yaa (Ala or Ser) and Zaa (Gly or Ala) have small, neutral side chains.</text>
        <dbReference type="EC" id="3.4.23.36"/>
    </reaction>
</comment>
<dbReference type="PROSITE" id="PS00855">
    <property type="entry name" value="SPASE_II"/>
    <property type="match status" value="1"/>
</dbReference>
<evidence type="ECO:0000313" key="12">
    <source>
        <dbReference type="EMBL" id="KSV59926.1"/>
    </source>
</evidence>
<evidence type="ECO:0000256" key="9">
    <source>
        <dbReference type="HAMAP-Rule" id="MF_00161"/>
    </source>
</evidence>
<accession>A0A0V8QI52</accession>
<feature type="active site" evidence="9">
    <location>
        <position position="117"/>
    </location>
</feature>
<sequence>MKKTIKGGFFIVLLIMLDQLTKLWAKTSLKGHPDITIIDNVFSLHYLENHGAAFGMLQNKQAFFLIMTSIILCGVVYAYYRLPDTPKYRPLEIVSLFITAGAIGNLIDRIAYGYVVDFLYFELIDFPVFNVADCYVTCSAFFLVLFVLFYYKDEDFAFLSRKEA</sequence>
<keyword evidence="13" id="KW-1185">Reference proteome</keyword>
<dbReference type="OrthoDB" id="9810259at2"/>
<organism evidence="12 13">
    <name type="scientific">Acetivibrio ethanolgignens</name>
    <dbReference type="NCBI Taxonomy" id="290052"/>
    <lineage>
        <taxon>Bacteria</taxon>
        <taxon>Bacillati</taxon>
        <taxon>Bacillota</taxon>
        <taxon>Clostridia</taxon>
        <taxon>Eubacteriales</taxon>
        <taxon>Oscillospiraceae</taxon>
        <taxon>Acetivibrio</taxon>
    </lineage>
</organism>
<evidence type="ECO:0000256" key="10">
    <source>
        <dbReference type="RuleBase" id="RU000594"/>
    </source>
</evidence>
<dbReference type="HAMAP" id="MF_00161">
    <property type="entry name" value="LspA"/>
    <property type="match status" value="1"/>
</dbReference>
<dbReference type="PRINTS" id="PR00781">
    <property type="entry name" value="LIPOSIGPTASE"/>
</dbReference>
<evidence type="ECO:0000256" key="3">
    <source>
        <dbReference type="ARBA" id="ARBA00022670"/>
    </source>
</evidence>
<dbReference type="AlphaFoldDB" id="A0A0V8QI52"/>
<dbReference type="EC" id="3.4.23.36" evidence="9"/>
<keyword evidence="7 9" id="KW-1133">Transmembrane helix</keyword>
<feature type="transmembrane region" description="Helical" evidence="9">
    <location>
        <begin position="94"/>
        <end position="116"/>
    </location>
</feature>
<name>A0A0V8QI52_9FIRM</name>
<keyword evidence="2 9" id="KW-1003">Cell membrane</keyword>
<evidence type="ECO:0000313" key="13">
    <source>
        <dbReference type="Proteomes" id="UP000054874"/>
    </source>
</evidence>